<proteinExistence type="predicted"/>
<dbReference type="PANTHER" id="PTHR46033:SF8">
    <property type="entry name" value="PROTEIN MAINTENANCE OF MERISTEMS-LIKE"/>
    <property type="match status" value="1"/>
</dbReference>
<feature type="domain" description="Aminotransferase-like plant mobile" evidence="1">
    <location>
        <begin position="4"/>
        <end position="117"/>
    </location>
</feature>
<keyword evidence="3" id="KW-1185">Reference proteome</keyword>
<evidence type="ECO:0000313" key="3">
    <source>
        <dbReference type="Proteomes" id="UP001358586"/>
    </source>
</evidence>
<name>A0ABR0NH85_GOSAR</name>
<gene>
    <name evidence="2" type="ORF">PVK06_035590</name>
</gene>
<dbReference type="Pfam" id="PF10536">
    <property type="entry name" value="PMD"/>
    <property type="match status" value="1"/>
</dbReference>
<comment type="caution">
    <text evidence="2">The sequence shown here is derived from an EMBL/GenBank/DDBJ whole genome shotgun (WGS) entry which is preliminary data.</text>
</comment>
<evidence type="ECO:0000259" key="1">
    <source>
        <dbReference type="Pfam" id="PF10536"/>
    </source>
</evidence>
<sequence length="118" mass="13039">MISKNTFHLPYGECTVTLKDVALQLGLPIDRSSVTGISTISEPAALCDNLLGISLGDAELKFTSLRFSRLKANFEHLSINTTEREVMCAVRAYIMHIIGGALMLDVNNNKVHLIYLPY</sequence>
<dbReference type="Proteomes" id="UP001358586">
    <property type="component" value="Chromosome 10"/>
</dbReference>
<accession>A0ABR0NH85</accession>
<dbReference type="InterPro" id="IPR044824">
    <property type="entry name" value="MAIN-like"/>
</dbReference>
<organism evidence="2 3">
    <name type="scientific">Gossypium arboreum</name>
    <name type="common">Tree cotton</name>
    <name type="synonym">Gossypium nanking</name>
    <dbReference type="NCBI Taxonomy" id="29729"/>
    <lineage>
        <taxon>Eukaryota</taxon>
        <taxon>Viridiplantae</taxon>
        <taxon>Streptophyta</taxon>
        <taxon>Embryophyta</taxon>
        <taxon>Tracheophyta</taxon>
        <taxon>Spermatophyta</taxon>
        <taxon>Magnoliopsida</taxon>
        <taxon>eudicotyledons</taxon>
        <taxon>Gunneridae</taxon>
        <taxon>Pentapetalae</taxon>
        <taxon>rosids</taxon>
        <taxon>malvids</taxon>
        <taxon>Malvales</taxon>
        <taxon>Malvaceae</taxon>
        <taxon>Malvoideae</taxon>
        <taxon>Gossypium</taxon>
    </lineage>
</organism>
<evidence type="ECO:0000313" key="2">
    <source>
        <dbReference type="EMBL" id="KAK5794368.1"/>
    </source>
</evidence>
<dbReference type="InterPro" id="IPR019557">
    <property type="entry name" value="AminoTfrase-like_pln_mobile"/>
</dbReference>
<dbReference type="PANTHER" id="PTHR46033">
    <property type="entry name" value="PROTEIN MAIN-LIKE 2"/>
    <property type="match status" value="1"/>
</dbReference>
<dbReference type="EMBL" id="JARKNE010000010">
    <property type="protein sequence ID" value="KAK5794368.1"/>
    <property type="molecule type" value="Genomic_DNA"/>
</dbReference>
<protein>
    <recommendedName>
        <fullName evidence="1">Aminotransferase-like plant mobile domain-containing protein</fullName>
    </recommendedName>
</protein>
<reference evidence="2 3" key="1">
    <citation type="submission" date="2023-03" db="EMBL/GenBank/DDBJ databases">
        <title>WGS of Gossypium arboreum.</title>
        <authorList>
            <person name="Yu D."/>
        </authorList>
    </citation>
    <scope>NUCLEOTIDE SEQUENCE [LARGE SCALE GENOMIC DNA]</scope>
    <source>
        <tissue evidence="2">Leaf</tissue>
    </source>
</reference>